<gene>
    <name evidence="2" type="ORF">OQ273_12795</name>
</gene>
<dbReference type="Pfam" id="PF11412">
    <property type="entry name" value="DsbD_N"/>
    <property type="match status" value="1"/>
</dbReference>
<protein>
    <submittedName>
        <fullName evidence="2">Protein-disulfide reductase DsbD family protein</fullName>
    </submittedName>
</protein>
<dbReference type="EMBL" id="JAPJZI010000001">
    <property type="protein sequence ID" value="MDA5399453.1"/>
    <property type="molecule type" value="Genomic_DNA"/>
</dbReference>
<evidence type="ECO:0000313" key="3">
    <source>
        <dbReference type="Proteomes" id="UP001151234"/>
    </source>
</evidence>
<dbReference type="InterPro" id="IPR028250">
    <property type="entry name" value="DsbDN"/>
</dbReference>
<feature type="domain" description="Thiol:disulfide interchange protein DsbD N-terminal" evidence="1">
    <location>
        <begin position="54"/>
        <end position="161"/>
    </location>
</feature>
<dbReference type="RefSeq" id="WP_267990889.1">
    <property type="nucleotide sequence ID" value="NZ_JAPJZI010000001.1"/>
</dbReference>
<name>A0A9X3UIV9_9HYPH</name>
<comment type="caution">
    <text evidence="2">The sequence shown here is derived from an EMBL/GenBank/DDBJ whole genome shotgun (WGS) entry which is preliminary data.</text>
</comment>
<proteinExistence type="predicted"/>
<sequence length="278" mass="29694">MNTHYLKTRTAGLGAAFGALIVLLALSLTAEAASSNWVETEGGRIRVSALEPAADGTIKAALDIELLPGWKTYWRDPGEAGVPPSFRVDRSSNVQSAEIHFPAPERIEDAYSIWAGYDYPVVLPITLKQETPGTTSVLEADIFLGICESVCIPLQTSFTLTLDPDEPANAFEKRMVARAFRSLPEVPGDDFKVHETVDSGDTLTLAVALPEDADGGEIFVTGPPGWRFETPRSKGVSGNTATFEVPHSGPNEAGLSGETIHVVVKSAGRAMTTDIVID</sequence>
<organism evidence="2 3">
    <name type="scientific">Hoeflea prorocentri</name>
    <dbReference type="NCBI Taxonomy" id="1922333"/>
    <lineage>
        <taxon>Bacteria</taxon>
        <taxon>Pseudomonadati</taxon>
        <taxon>Pseudomonadota</taxon>
        <taxon>Alphaproteobacteria</taxon>
        <taxon>Hyphomicrobiales</taxon>
        <taxon>Rhizobiaceae</taxon>
        <taxon>Hoeflea</taxon>
    </lineage>
</organism>
<dbReference type="AlphaFoldDB" id="A0A9X3UIV9"/>
<accession>A0A9X3UIV9</accession>
<keyword evidence="3" id="KW-1185">Reference proteome</keyword>
<evidence type="ECO:0000259" key="1">
    <source>
        <dbReference type="Pfam" id="PF11412"/>
    </source>
</evidence>
<evidence type="ECO:0000313" key="2">
    <source>
        <dbReference type="EMBL" id="MDA5399453.1"/>
    </source>
</evidence>
<reference evidence="2" key="1">
    <citation type="submission" date="2022-11" db="EMBL/GenBank/DDBJ databases">
        <title>Draft genome sequence of Hoeflea poritis E7-10 and Hoeflea prorocentri PM5-8, separated from scleractinian coral Porites lutea and marine dinoflagellate.</title>
        <authorList>
            <person name="Zhang G."/>
            <person name="Wei Q."/>
            <person name="Cai L."/>
        </authorList>
    </citation>
    <scope>NUCLEOTIDE SEQUENCE</scope>
    <source>
        <strain evidence="2">PM5-8</strain>
    </source>
</reference>
<dbReference type="Proteomes" id="UP001151234">
    <property type="component" value="Unassembled WGS sequence"/>
</dbReference>